<sequence length="270" mass="28191">MKSTAHAKVGANRRGKRDRIHERSNMTAQVRNARLPVDTVRRNALAALLLSVALGTAAFLADAATGILGSALLALTSSGFSWGLAALLIGFRQQTQRGAAATCTALLLGATASYYLLVLGVSQRWRGGHLDAGTSADILGLLSVGRAAAFWAVASLCAGPIIGFIAWRVRSGSDRESAAFAGLAFGLFSAEGLHTLAFKTAWILLDDFGVRLLVSAILTISLSALTVAYIVRLRGISATSRAVIISAGFSAILGLALWRLAELARMAISV</sequence>
<feature type="transmembrane region" description="Helical" evidence="2">
    <location>
        <begin position="148"/>
        <end position="167"/>
    </location>
</feature>
<dbReference type="Pfam" id="PF20128">
    <property type="entry name" value="DUF6518"/>
    <property type="match status" value="1"/>
</dbReference>
<accession>A0A1C4XZS7</accession>
<feature type="transmembrane region" description="Helical" evidence="2">
    <location>
        <begin position="210"/>
        <end position="231"/>
    </location>
</feature>
<name>A0A1C4XZS7_9ACTN</name>
<gene>
    <name evidence="3" type="ORF">GA0070563_105271</name>
</gene>
<keyword evidence="4" id="KW-1185">Reference proteome</keyword>
<protein>
    <submittedName>
        <fullName evidence="3">Uncharacterized protein</fullName>
    </submittedName>
</protein>
<dbReference type="Proteomes" id="UP000183585">
    <property type="component" value="Unassembled WGS sequence"/>
</dbReference>
<evidence type="ECO:0000256" key="2">
    <source>
        <dbReference type="SAM" id="Phobius"/>
    </source>
</evidence>
<dbReference type="InterPro" id="IPR045393">
    <property type="entry name" value="DUF6518"/>
</dbReference>
<feature type="transmembrane region" description="Helical" evidence="2">
    <location>
        <begin position="243"/>
        <end position="261"/>
    </location>
</feature>
<keyword evidence="2" id="KW-0812">Transmembrane</keyword>
<evidence type="ECO:0000256" key="1">
    <source>
        <dbReference type="SAM" id="MobiDB-lite"/>
    </source>
</evidence>
<keyword evidence="2" id="KW-0472">Membrane</keyword>
<feature type="transmembrane region" description="Helical" evidence="2">
    <location>
        <begin position="179"/>
        <end position="198"/>
    </location>
</feature>
<keyword evidence="2" id="KW-1133">Transmembrane helix</keyword>
<reference evidence="4" key="1">
    <citation type="submission" date="2016-06" db="EMBL/GenBank/DDBJ databases">
        <authorList>
            <person name="Varghese N."/>
            <person name="Submissions Spin"/>
        </authorList>
    </citation>
    <scope>NUCLEOTIDE SEQUENCE [LARGE SCALE GENOMIC DNA]</scope>
    <source>
        <strain evidence="4">DSM 43168</strain>
    </source>
</reference>
<dbReference type="EMBL" id="FMCT01000005">
    <property type="protein sequence ID" value="SCF13955.1"/>
    <property type="molecule type" value="Genomic_DNA"/>
</dbReference>
<evidence type="ECO:0000313" key="4">
    <source>
        <dbReference type="Proteomes" id="UP000183585"/>
    </source>
</evidence>
<organism evidence="3 4">
    <name type="scientific">Micromonospora carbonacea</name>
    <dbReference type="NCBI Taxonomy" id="47853"/>
    <lineage>
        <taxon>Bacteria</taxon>
        <taxon>Bacillati</taxon>
        <taxon>Actinomycetota</taxon>
        <taxon>Actinomycetes</taxon>
        <taxon>Micromonosporales</taxon>
        <taxon>Micromonosporaceae</taxon>
        <taxon>Micromonospora</taxon>
    </lineage>
</organism>
<feature type="region of interest" description="Disordered" evidence="1">
    <location>
        <begin position="1"/>
        <end position="20"/>
    </location>
</feature>
<evidence type="ECO:0000313" key="3">
    <source>
        <dbReference type="EMBL" id="SCF13955.1"/>
    </source>
</evidence>
<dbReference type="AlphaFoldDB" id="A0A1C4XZS7"/>
<feature type="transmembrane region" description="Helical" evidence="2">
    <location>
        <begin position="98"/>
        <end position="117"/>
    </location>
</feature>
<feature type="transmembrane region" description="Helical" evidence="2">
    <location>
        <begin position="73"/>
        <end position="91"/>
    </location>
</feature>
<proteinExistence type="predicted"/>